<organism evidence="1 2">
    <name type="scientific">Actinomadura monticuli</name>
    <dbReference type="NCBI Taxonomy" id="3097367"/>
    <lineage>
        <taxon>Bacteria</taxon>
        <taxon>Bacillati</taxon>
        <taxon>Actinomycetota</taxon>
        <taxon>Actinomycetes</taxon>
        <taxon>Streptosporangiales</taxon>
        <taxon>Thermomonosporaceae</taxon>
        <taxon>Actinomadura</taxon>
    </lineage>
</organism>
<evidence type="ECO:0000313" key="2">
    <source>
        <dbReference type="Proteomes" id="UP001569963"/>
    </source>
</evidence>
<dbReference type="RefSeq" id="WP_371953964.1">
    <property type="nucleotide sequence ID" value="NZ_JAXCEI010000019.1"/>
</dbReference>
<name>A0ABV4QJU6_9ACTN</name>
<comment type="caution">
    <text evidence="1">The sequence shown here is derived from an EMBL/GenBank/DDBJ whole genome shotgun (WGS) entry which is preliminary data.</text>
</comment>
<reference evidence="1 2" key="1">
    <citation type="submission" date="2023-11" db="EMBL/GenBank/DDBJ databases">
        <title>Actinomadura monticuli sp. nov., isolated from volcanic ash.</title>
        <authorList>
            <person name="Lee S.D."/>
            <person name="Yang H."/>
            <person name="Kim I.S."/>
        </authorList>
    </citation>
    <scope>NUCLEOTIDE SEQUENCE [LARGE SCALE GENOMIC DNA]</scope>
    <source>
        <strain evidence="1 2">DLS-62</strain>
    </source>
</reference>
<evidence type="ECO:0000313" key="1">
    <source>
        <dbReference type="EMBL" id="MFA1543461.1"/>
    </source>
</evidence>
<keyword evidence="2" id="KW-1185">Reference proteome</keyword>
<accession>A0ABV4QJU6</accession>
<proteinExistence type="predicted"/>
<dbReference type="EMBL" id="JAXCEI010000019">
    <property type="protein sequence ID" value="MFA1543461.1"/>
    <property type="molecule type" value="Genomic_DNA"/>
</dbReference>
<protein>
    <submittedName>
        <fullName evidence="1">Uncharacterized protein</fullName>
    </submittedName>
</protein>
<gene>
    <name evidence="1" type="ORF">SM611_31425</name>
</gene>
<sequence>MKRGQIDLSAELIRLFERLGWATDVHWPDRGRPDKTPPSPS</sequence>
<dbReference type="Proteomes" id="UP001569963">
    <property type="component" value="Unassembled WGS sequence"/>
</dbReference>